<feature type="zinc finger region" description="C3H1-type" evidence="6">
    <location>
        <begin position="182"/>
        <end position="210"/>
    </location>
</feature>
<keyword evidence="2" id="KW-0677">Repeat</keyword>
<dbReference type="InterPro" id="IPR012677">
    <property type="entry name" value="Nucleotide-bd_a/b_plait_sf"/>
</dbReference>
<dbReference type="SMART" id="SM00361">
    <property type="entry name" value="RRM_1"/>
    <property type="match status" value="1"/>
</dbReference>
<keyword evidence="4 6" id="KW-0862">Zinc</keyword>
<dbReference type="InParanoid" id="A0A1Y1X3B1"/>
<evidence type="ECO:0000259" key="9">
    <source>
        <dbReference type="PROSITE" id="PS50103"/>
    </source>
</evidence>
<keyword evidence="1 6" id="KW-0479">Metal-binding</keyword>
<dbReference type="PANTHER" id="PTHR12620">
    <property type="entry name" value="U2 SNRNP AUXILIARY FACTOR, SMALL SUBUNIT"/>
    <property type="match status" value="1"/>
</dbReference>
<dbReference type="SMART" id="SM00356">
    <property type="entry name" value="ZnF_C3H1"/>
    <property type="match status" value="2"/>
</dbReference>
<dbReference type="STRING" id="1314790.A0A1Y1X3B1"/>
<dbReference type="PROSITE" id="PS50103">
    <property type="entry name" value="ZF_C3H1"/>
    <property type="match status" value="2"/>
</dbReference>
<dbReference type="GO" id="GO:0003723">
    <property type="term" value="F:RNA binding"/>
    <property type="evidence" value="ECO:0007669"/>
    <property type="project" value="UniProtKB-UniRule"/>
</dbReference>
<keyword evidence="11" id="KW-1185">Reference proteome</keyword>
<feature type="compositionally biased region" description="Basic and acidic residues" evidence="7">
    <location>
        <begin position="389"/>
        <end position="405"/>
    </location>
</feature>
<dbReference type="GO" id="GO:0000398">
    <property type="term" value="P:mRNA splicing, via spliceosome"/>
    <property type="evidence" value="ECO:0007669"/>
    <property type="project" value="InterPro"/>
</dbReference>
<evidence type="ECO:0000256" key="3">
    <source>
        <dbReference type="ARBA" id="ARBA00022771"/>
    </source>
</evidence>
<dbReference type="InterPro" id="IPR009145">
    <property type="entry name" value="U2AF_small"/>
</dbReference>
<dbReference type="OrthoDB" id="423462at2759"/>
<evidence type="ECO:0000256" key="7">
    <source>
        <dbReference type="SAM" id="MobiDB-lite"/>
    </source>
</evidence>
<name>A0A1Y1X3B1_9FUNG</name>
<feature type="compositionally biased region" description="Basic residues" evidence="7">
    <location>
        <begin position="457"/>
        <end position="469"/>
    </location>
</feature>
<organism evidence="10 11">
    <name type="scientific">Basidiobolus meristosporus CBS 931.73</name>
    <dbReference type="NCBI Taxonomy" id="1314790"/>
    <lineage>
        <taxon>Eukaryota</taxon>
        <taxon>Fungi</taxon>
        <taxon>Fungi incertae sedis</taxon>
        <taxon>Zoopagomycota</taxon>
        <taxon>Entomophthoromycotina</taxon>
        <taxon>Basidiobolomycetes</taxon>
        <taxon>Basidiobolales</taxon>
        <taxon>Basidiobolaceae</taxon>
        <taxon>Basidiobolus</taxon>
    </lineage>
</organism>
<evidence type="ECO:0000313" key="10">
    <source>
        <dbReference type="EMBL" id="ORX80182.1"/>
    </source>
</evidence>
<proteinExistence type="predicted"/>
<evidence type="ECO:0000256" key="4">
    <source>
        <dbReference type="ARBA" id="ARBA00022833"/>
    </source>
</evidence>
<dbReference type="InterPro" id="IPR003954">
    <property type="entry name" value="RRM_euk-type"/>
</dbReference>
<dbReference type="PROSITE" id="PS50102">
    <property type="entry name" value="RRM"/>
    <property type="match status" value="1"/>
</dbReference>
<evidence type="ECO:0000259" key="8">
    <source>
        <dbReference type="PROSITE" id="PS50102"/>
    </source>
</evidence>
<feature type="domain" description="C3H1-type" evidence="9">
    <location>
        <begin position="319"/>
        <end position="346"/>
    </location>
</feature>
<dbReference type="GO" id="GO:0089701">
    <property type="term" value="C:U2AF complex"/>
    <property type="evidence" value="ECO:0007669"/>
    <property type="project" value="InterPro"/>
</dbReference>
<feature type="region of interest" description="Disordered" evidence="7">
    <location>
        <begin position="161"/>
        <end position="185"/>
    </location>
</feature>
<feature type="region of interest" description="Disordered" evidence="7">
    <location>
        <begin position="38"/>
        <end position="61"/>
    </location>
</feature>
<feature type="domain" description="C3H1-type" evidence="9">
    <location>
        <begin position="182"/>
        <end position="210"/>
    </location>
</feature>
<evidence type="ECO:0000256" key="5">
    <source>
        <dbReference type="PROSITE-ProRule" id="PRU00176"/>
    </source>
</evidence>
<feature type="zinc finger region" description="C3H1-type" evidence="6">
    <location>
        <begin position="319"/>
        <end position="346"/>
    </location>
</feature>
<evidence type="ECO:0000313" key="11">
    <source>
        <dbReference type="Proteomes" id="UP000193498"/>
    </source>
</evidence>
<keyword evidence="5" id="KW-0694">RNA-binding</keyword>
<dbReference type="InterPro" id="IPR000504">
    <property type="entry name" value="RRM_dom"/>
</dbReference>
<dbReference type="Proteomes" id="UP000193498">
    <property type="component" value="Unassembled WGS sequence"/>
</dbReference>
<dbReference type="GO" id="GO:0008270">
    <property type="term" value="F:zinc ion binding"/>
    <property type="evidence" value="ECO:0007669"/>
    <property type="project" value="UniProtKB-KW"/>
</dbReference>
<dbReference type="InterPro" id="IPR000571">
    <property type="entry name" value="Znf_CCCH"/>
</dbReference>
<evidence type="ECO:0000256" key="2">
    <source>
        <dbReference type="ARBA" id="ARBA00022737"/>
    </source>
</evidence>
<evidence type="ECO:0000256" key="6">
    <source>
        <dbReference type="PROSITE-ProRule" id="PRU00723"/>
    </source>
</evidence>
<feature type="region of interest" description="Disordered" evidence="7">
    <location>
        <begin position="377"/>
        <end position="469"/>
    </location>
</feature>
<dbReference type="SUPFAM" id="SSF54928">
    <property type="entry name" value="RNA-binding domain, RBD"/>
    <property type="match status" value="1"/>
</dbReference>
<protein>
    <recommendedName>
        <fullName evidence="12">RNA-binding domain-containing protein</fullName>
    </recommendedName>
</protein>
<dbReference type="EMBL" id="MCFE01000752">
    <property type="protein sequence ID" value="ORX80182.1"/>
    <property type="molecule type" value="Genomic_DNA"/>
</dbReference>
<dbReference type="PRINTS" id="PR01848">
    <property type="entry name" value="U2AUXFACTOR"/>
</dbReference>
<comment type="caution">
    <text evidence="10">The sequence shown here is derived from an EMBL/GenBank/DDBJ whole genome shotgun (WGS) entry which is preliminary data.</text>
</comment>
<accession>A0A1Y1X3B1</accession>
<dbReference type="Pfam" id="PF00076">
    <property type="entry name" value="RRM_1"/>
    <property type="match status" value="1"/>
</dbReference>
<feature type="compositionally biased region" description="Basic residues" evidence="7">
    <location>
        <begin position="433"/>
        <end position="448"/>
    </location>
</feature>
<feature type="compositionally biased region" description="Basic residues" evidence="7">
    <location>
        <begin position="407"/>
        <end position="426"/>
    </location>
</feature>
<evidence type="ECO:0008006" key="12">
    <source>
        <dbReference type="Google" id="ProtNLM"/>
    </source>
</evidence>
<evidence type="ECO:0000256" key="1">
    <source>
        <dbReference type="ARBA" id="ARBA00022723"/>
    </source>
</evidence>
<keyword evidence="3 6" id="KW-0863">Zinc-finger</keyword>
<feature type="domain" description="RRM" evidence="8">
    <location>
        <begin position="214"/>
        <end position="317"/>
    </location>
</feature>
<dbReference type="AlphaFoldDB" id="A0A1Y1X3B1"/>
<dbReference type="InterPro" id="IPR035979">
    <property type="entry name" value="RBD_domain_sf"/>
</dbReference>
<reference evidence="10 11" key="1">
    <citation type="submission" date="2016-07" db="EMBL/GenBank/DDBJ databases">
        <title>Pervasive Adenine N6-methylation of Active Genes in Fungi.</title>
        <authorList>
            <consortium name="DOE Joint Genome Institute"/>
            <person name="Mondo S.J."/>
            <person name="Dannebaum R.O."/>
            <person name="Kuo R.C."/>
            <person name="Labutti K."/>
            <person name="Haridas S."/>
            <person name="Kuo A."/>
            <person name="Salamov A."/>
            <person name="Ahrendt S.R."/>
            <person name="Lipzen A."/>
            <person name="Sullivan W."/>
            <person name="Andreopoulos W.B."/>
            <person name="Clum A."/>
            <person name="Lindquist E."/>
            <person name="Daum C."/>
            <person name="Ramamoorthy G.K."/>
            <person name="Gryganskyi A."/>
            <person name="Culley D."/>
            <person name="Magnuson J.K."/>
            <person name="James T.Y."/>
            <person name="O'Malley M.A."/>
            <person name="Stajich J.E."/>
            <person name="Spatafora J.W."/>
            <person name="Visel A."/>
            <person name="Grigoriev I.V."/>
        </authorList>
    </citation>
    <scope>NUCLEOTIDE SEQUENCE [LARGE SCALE GENOMIC DNA]</scope>
    <source>
        <strain evidence="10 11">CBS 931.73</strain>
    </source>
</reference>
<dbReference type="Pfam" id="PF00642">
    <property type="entry name" value="zf-CCCH"/>
    <property type="match status" value="1"/>
</dbReference>
<dbReference type="Gene3D" id="3.30.70.330">
    <property type="match status" value="1"/>
</dbReference>
<gene>
    <name evidence="10" type="ORF">K493DRAFT_98779</name>
</gene>
<sequence length="469" mass="54129">MEGSLSTQLDSLQTGTTEIHHGDHVSPHAPTENAVLETDRGINKEQAVNGTGGTGKTRRLPRNEYRKLKKKLRKRAIRQELYQLKEQEIEETEKQKEARIIEEQEHDRQRLLWELRDKEFDRVREEELKRERIKSVSEKVAREIASRALLSDTRAKSSMVSAKEATVNAQPPPYPGDNDETEKESTKCPFYLKTGACRYGNLCSREHPYPTQSKTILIKNMYVKIPRLMVDEESDDTLEFDEAEAYKHFENFFEDVHTELLKFGKIDQLKVCSNELPHLDGNVYVQYATSTEAASAVEALHGRWYAGKQLTCELVAIESWNAAICGMAQRQQCPKGKDCNFLHVYRNPGNLYPDDCLDSVSAHSLIRADSREAIDVKVAPEGLSQQARSPDRYPQDPSRRSESSHTSRSRKRNPSRSRSPSRRRTRRESPSRRSSHRHRSRDHHRSRSSRHESSGRTRSRSRDRHRSSR</sequence>